<dbReference type="Proteomes" id="UP001232063">
    <property type="component" value="Unassembled WGS sequence"/>
</dbReference>
<dbReference type="PANTHER" id="PTHR10151:SF120">
    <property type="entry name" value="BIS(5'-ADENOSYL)-TRIPHOSPHATASE"/>
    <property type="match status" value="1"/>
</dbReference>
<dbReference type="AlphaFoldDB" id="A0AAE3RDU8"/>
<dbReference type="InterPro" id="IPR026263">
    <property type="entry name" value="Alkaline_phosphatase_prok"/>
</dbReference>
<dbReference type="PANTHER" id="PTHR10151">
    <property type="entry name" value="ECTONUCLEOTIDE PYROPHOSPHATASE/PHOSPHODIESTERASE"/>
    <property type="match status" value="1"/>
</dbReference>
<keyword evidence="2" id="KW-0479">Metal-binding</keyword>
<gene>
    <name evidence="7" type="ORF">QNI22_35270</name>
</gene>
<dbReference type="PIRSF" id="PIRSF031924">
    <property type="entry name" value="Pi-irrepressible_AP"/>
    <property type="match status" value="1"/>
</dbReference>
<evidence type="ECO:0000256" key="1">
    <source>
        <dbReference type="ARBA" id="ARBA00022553"/>
    </source>
</evidence>
<keyword evidence="1 4" id="KW-0597">Phosphoprotein</keyword>
<reference evidence="7" key="1">
    <citation type="submission" date="2023-05" db="EMBL/GenBank/DDBJ databases">
        <authorList>
            <person name="Zhang X."/>
        </authorList>
    </citation>
    <scope>NUCLEOTIDE SEQUENCE</scope>
    <source>
        <strain evidence="7">BD1B2-1</strain>
    </source>
</reference>
<feature type="compositionally biased region" description="Basic and acidic residues" evidence="6">
    <location>
        <begin position="240"/>
        <end position="249"/>
    </location>
</feature>
<dbReference type="Gene3D" id="3.40.720.10">
    <property type="entry name" value="Alkaline Phosphatase, subunit A"/>
    <property type="match status" value="1"/>
</dbReference>
<evidence type="ECO:0000256" key="5">
    <source>
        <dbReference type="PIRSR" id="PIRSR031924-51"/>
    </source>
</evidence>
<name>A0AAE3RDU8_9BACT</name>
<evidence type="ECO:0000256" key="2">
    <source>
        <dbReference type="ARBA" id="ARBA00022723"/>
    </source>
</evidence>
<feature type="active site" description="Phosphothreonine intermediate" evidence="4">
    <location>
        <position position="86"/>
    </location>
</feature>
<feature type="binding site" evidence="5">
    <location>
        <begin position="168"/>
        <end position="170"/>
    </location>
    <ligand>
        <name>substrate</name>
    </ligand>
</feature>
<dbReference type="GO" id="GO:0046872">
    <property type="term" value="F:metal ion binding"/>
    <property type="evidence" value="ECO:0007669"/>
    <property type="project" value="UniProtKB-KW"/>
</dbReference>
<dbReference type="Gene3D" id="3.30.1360.150">
    <property type="match status" value="1"/>
</dbReference>
<dbReference type="SUPFAM" id="SSF53649">
    <property type="entry name" value="Alkaline phosphatase-like"/>
    <property type="match status" value="1"/>
</dbReference>
<dbReference type="InterPro" id="IPR017850">
    <property type="entry name" value="Alkaline_phosphatase_core_sf"/>
</dbReference>
<evidence type="ECO:0000256" key="4">
    <source>
        <dbReference type="PIRSR" id="PIRSR031924-50"/>
    </source>
</evidence>
<feature type="region of interest" description="Disordered" evidence="6">
    <location>
        <begin position="235"/>
        <end position="254"/>
    </location>
</feature>
<dbReference type="Pfam" id="PF01663">
    <property type="entry name" value="Phosphodiest"/>
    <property type="match status" value="1"/>
</dbReference>
<accession>A0AAE3RDU8</accession>
<evidence type="ECO:0000256" key="6">
    <source>
        <dbReference type="SAM" id="MobiDB-lite"/>
    </source>
</evidence>
<comment type="caution">
    <text evidence="7">The sequence shown here is derived from an EMBL/GenBank/DDBJ whole genome shotgun (WGS) entry which is preliminary data.</text>
</comment>
<keyword evidence="3" id="KW-0732">Signal</keyword>
<sequence>MKKILILLLVTLSLQAQHKSAKKSPAISKATTSSQPKLVIGIVVDQMSYDFLIRYNSKFSEGGFKRLVREGFSCKNAHYNYVPTYTAPGHTCVYTGSVPAIHGIAGNEWFDQRTGKVVYCTEDSTAHTIGSESQAGLMSPRNLLVTTITDQLRLSNNMQSKVVGIALKDRGAILPAGHLANAAYWFDSFSGNWITSDYYMKQLPEWVQQFNGQKLAAKYLSQVWTPLLNAAQYSESTPDDQAHEGRFRNETSSSFPHDLPKLRTADFELIRSTPSGNTITKDFALAAIKGENLGKGKVTDFLTVSFSSTDYVGHQYGPYAIETEDTYLRLDRDIAELLTYLDTYIGKNNVLVFLSADHAVAPAAEHMTKMNIPAGVFDGRSMLTNLKKQLNTQFGEGDWIRSYENNQLYLNYTLLQQKGKTVEDIYESITPSLLQLNGVANVINLHEINESILPEHFIKMIKNGIHRKRSGDIYIALEPNWFEGRKQGTTHGSFYAYDTHVPVIFYGGPVKHGSSIDEVFVTDISATIAQLLNIMEPSGCIGKPIPVGK</sequence>
<dbReference type="GO" id="GO:0004035">
    <property type="term" value="F:alkaline phosphatase activity"/>
    <property type="evidence" value="ECO:0007669"/>
    <property type="project" value="InterPro"/>
</dbReference>
<evidence type="ECO:0000313" key="7">
    <source>
        <dbReference type="EMBL" id="MDJ1505973.1"/>
    </source>
</evidence>
<dbReference type="NCBIfam" id="NF042991">
    <property type="entry name" value="alk_phos_PafA"/>
    <property type="match status" value="1"/>
</dbReference>
<feature type="binding site" evidence="5">
    <location>
        <position position="107"/>
    </location>
    <ligand>
        <name>substrate</name>
    </ligand>
</feature>
<evidence type="ECO:0000313" key="8">
    <source>
        <dbReference type="Proteomes" id="UP001232063"/>
    </source>
</evidence>
<dbReference type="RefSeq" id="WP_314518595.1">
    <property type="nucleotide sequence ID" value="NZ_JASJOU010000019.1"/>
</dbReference>
<dbReference type="EMBL" id="JASJOU010000019">
    <property type="protein sequence ID" value="MDJ1505973.1"/>
    <property type="molecule type" value="Genomic_DNA"/>
</dbReference>
<proteinExistence type="predicted"/>
<organism evidence="7 8">
    <name type="scientific">Xanthocytophaga agilis</name>
    <dbReference type="NCBI Taxonomy" id="3048010"/>
    <lineage>
        <taxon>Bacteria</taxon>
        <taxon>Pseudomonadati</taxon>
        <taxon>Bacteroidota</taxon>
        <taxon>Cytophagia</taxon>
        <taxon>Cytophagales</taxon>
        <taxon>Rhodocytophagaceae</taxon>
        <taxon>Xanthocytophaga</taxon>
    </lineage>
</organism>
<keyword evidence="8" id="KW-1185">Reference proteome</keyword>
<dbReference type="InterPro" id="IPR002591">
    <property type="entry name" value="Phosphodiest/P_Trfase"/>
</dbReference>
<evidence type="ECO:0000256" key="3">
    <source>
        <dbReference type="ARBA" id="ARBA00022729"/>
    </source>
</evidence>
<protein>
    <submittedName>
        <fullName evidence="7">Alkaline phosphatase family protein</fullName>
    </submittedName>
</protein>
<dbReference type="CDD" id="cd16016">
    <property type="entry name" value="AP-SPAP"/>
    <property type="match status" value="1"/>
</dbReference>